<organism evidence="2 3">
    <name type="scientific">Mageeibacillus indolicus</name>
    <dbReference type="NCBI Taxonomy" id="884684"/>
    <lineage>
        <taxon>Bacteria</taxon>
        <taxon>Bacillati</taxon>
        <taxon>Bacillota</taxon>
        <taxon>Clostridia</taxon>
        <taxon>Eubacteriales</taxon>
        <taxon>Oscillospiraceae</taxon>
        <taxon>Mageeibacillus</taxon>
    </lineage>
</organism>
<evidence type="ECO:0000256" key="1">
    <source>
        <dbReference type="SAM" id="Phobius"/>
    </source>
</evidence>
<keyword evidence="1" id="KW-0472">Membrane</keyword>
<protein>
    <submittedName>
        <fullName evidence="2">Uncharacterized protein</fullName>
    </submittedName>
</protein>
<keyword evidence="1" id="KW-0812">Transmembrane</keyword>
<reference evidence="3" key="1">
    <citation type="submission" date="2017-04" db="EMBL/GenBank/DDBJ databases">
        <authorList>
            <person name="Bumgarner R.E."/>
            <person name="Fredricks D.N."/>
            <person name="Srinivasan S."/>
        </authorList>
    </citation>
    <scope>NUCLEOTIDE SEQUENCE [LARGE SCALE GENOMIC DNA]</scope>
    <source>
        <strain evidence="3">KA00405</strain>
    </source>
</reference>
<gene>
    <name evidence="2" type="ORF">B7R76_06700</name>
</gene>
<feature type="transmembrane region" description="Helical" evidence="1">
    <location>
        <begin position="78"/>
        <end position="97"/>
    </location>
</feature>
<dbReference type="EMBL" id="NBZD01000004">
    <property type="protein sequence ID" value="PNH18021.1"/>
    <property type="molecule type" value="Genomic_DNA"/>
</dbReference>
<sequence length="128" mass="14215">MKREMKKVMKKEKRNWLENALMAMLALVLVVIMIPQNAYALEQNDKAGNAVTNQVAVTAQVKSAQDKVPDTSAAGNSVLFAGATAFLLMMVAGIAHWQSKDQSTFVFEYLGKDFRGIKKNNLFENGKF</sequence>
<name>A0A2J8AZS1_9FIRM</name>
<dbReference type="RefSeq" id="WP_012992938.1">
    <property type="nucleotide sequence ID" value="NZ_NBZD01000004.1"/>
</dbReference>
<keyword evidence="1" id="KW-1133">Transmembrane helix</keyword>
<evidence type="ECO:0000313" key="2">
    <source>
        <dbReference type="EMBL" id="PNH18021.1"/>
    </source>
</evidence>
<dbReference type="Proteomes" id="UP000236394">
    <property type="component" value="Unassembled WGS sequence"/>
</dbReference>
<proteinExistence type="predicted"/>
<evidence type="ECO:0000313" key="3">
    <source>
        <dbReference type="Proteomes" id="UP000236394"/>
    </source>
</evidence>
<comment type="caution">
    <text evidence="2">The sequence shown here is derived from an EMBL/GenBank/DDBJ whole genome shotgun (WGS) entry which is preliminary data.</text>
</comment>
<accession>A0A2J8AZS1</accession>
<dbReference type="AlphaFoldDB" id="A0A2J8AZS1"/>